<keyword evidence="3 8" id="KW-0436">Ligase</keyword>
<dbReference type="PANTHER" id="PTHR43033:SF1">
    <property type="entry name" value="TRNA(ILE)-LYSIDINE SYNTHASE-RELATED"/>
    <property type="match status" value="1"/>
</dbReference>
<comment type="function">
    <text evidence="8">Ligates lysine onto the cytidine present at position 34 of the AUA codon-specific tRNA(Ile) that contains the anticodon CAU, in an ATP-dependent manner. Cytidine is converted to lysidine, thus changing the amino acid specificity of the tRNA from methionine to isoleucine.</text>
</comment>
<feature type="binding site" evidence="8">
    <location>
        <begin position="35"/>
        <end position="40"/>
    </location>
    <ligand>
        <name>ATP</name>
        <dbReference type="ChEBI" id="CHEBI:30616"/>
    </ligand>
</feature>
<dbReference type="CDD" id="cd01992">
    <property type="entry name" value="TilS_N"/>
    <property type="match status" value="1"/>
</dbReference>
<dbReference type="Gene3D" id="3.40.50.620">
    <property type="entry name" value="HUPs"/>
    <property type="match status" value="1"/>
</dbReference>
<dbReference type="NCBIfam" id="TIGR02433">
    <property type="entry name" value="lysidine_TilS_C"/>
    <property type="match status" value="1"/>
</dbReference>
<dbReference type="InterPro" id="IPR012795">
    <property type="entry name" value="tRNA_Ile_lys_synt_N"/>
</dbReference>
<evidence type="ECO:0000256" key="3">
    <source>
        <dbReference type="ARBA" id="ARBA00022598"/>
    </source>
</evidence>
<dbReference type="EMBL" id="JAUDDZ010000009">
    <property type="protein sequence ID" value="MDM8275284.1"/>
    <property type="molecule type" value="Genomic_DNA"/>
</dbReference>
<keyword evidence="2 8" id="KW-0963">Cytoplasm</keyword>
<comment type="subcellular location">
    <subcellularLocation>
        <location evidence="1 8">Cytoplasm</location>
    </subcellularLocation>
</comment>
<dbReference type="GO" id="GO:0032267">
    <property type="term" value="F:tRNA(Ile)-lysidine synthase activity"/>
    <property type="evidence" value="ECO:0007669"/>
    <property type="project" value="UniProtKB-EC"/>
</dbReference>
<comment type="caution">
    <text evidence="10">The sequence shown here is derived from an EMBL/GenBank/DDBJ whole genome shotgun (WGS) entry which is preliminary data.</text>
</comment>
<dbReference type="RefSeq" id="WP_289545286.1">
    <property type="nucleotide sequence ID" value="NZ_JAUDDZ010000009.1"/>
</dbReference>
<comment type="catalytic activity">
    <reaction evidence="7 8">
        <text>cytidine(34) in tRNA(Ile2) + L-lysine + ATP = lysidine(34) in tRNA(Ile2) + AMP + diphosphate + H(+)</text>
        <dbReference type="Rhea" id="RHEA:43744"/>
        <dbReference type="Rhea" id="RHEA-COMP:10625"/>
        <dbReference type="Rhea" id="RHEA-COMP:10670"/>
        <dbReference type="ChEBI" id="CHEBI:15378"/>
        <dbReference type="ChEBI" id="CHEBI:30616"/>
        <dbReference type="ChEBI" id="CHEBI:32551"/>
        <dbReference type="ChEBI" id="CHEBI:33019"/>
        <dbReference type="ChEBI" id="CHEBI:82748"/>
        <dbReference type="ChEBI" id="CHEBI:83665"/>
        <dbReference type="ChEBI" id="CHEBI:456215"/>
        <dbReference type="EC" id="6.3.4.19"/>
    </reaction>
</comment>
<dbReference type="Pfam" id="PF11734">
    <property type="entry name" value="TilS_C"/>
    <property type="match status" value="1"/>
</dbReference>
<evidence type="ECO:0000256" key="5">
    <source>
        <dbReference type="ARBA" id="ARBA00022741"/>
    </source>
</evidence>
<name>A0ABT7VA59_9ACTN</name>
<sequence length="537" mass="57842">MPTVAQHYIQSRSLATRRTKGSNDLPAAPVVLMVSGGADSTALTVLACTSALDLEDGRGPARIARERLHVLHVNHHLRGDASDADEAFVRELCERYGLPLCVEHASFSDLGGQNLEAAARDVRYAAARRYVRELCEEAGCPRTAARIVTAHTASDRAETFFMNAIKGSGPAGLSSIPRRRNIIVRPLLDFTHEELCHRLEVAGIAWREDESNKDTAYLRNFVRHRVLPVARQRNENLPRIIGATCDILGDEDAFMSQLAARALRTCTRRRQDGLMVLEGARLAASEVAIARRMVRLAVKALDPEARLEMRHVEAVLACVAAGAGSLTLPGGIDARMEFGALSLRTSDARERLVAGWLSVPGRMPLANEATLSAELLRVPAGTDAAALARDEARAARVLDLSSTGEDGRAQGAAETRGPSHIEVAFVDAAALGYAEADLVRLKEAGGVLPAEARTARLWVDAPAPGDIMCPLGMHGRSKKVSDILGEEQVPVAERPLVPVVRTAPGGAVVWLGGLRLDDRFKCTASTRVLIKLTLRVI</sequence>
<dbReference type="NCBIfam" id="TIGR02432">
    <property type="entry name" value="lysidine_TilS_N"/>
    <property type="match status" value="1"/>
</dbReference>
<dbReference type="InterPro" id="IPR014729">
    <property type="entry name" value="Rossmann-like_a/b/a_fold"/>
</dbReference>
<dbReference type="Gene3D" id="1.20.59.20">
    <property type="match status" value="1"/>
</dbReference>
<dbReference type="SMART" id="SM00977">
    <property type="entry name" value="TilS_C"/>
    <property type="match status" value="1"/>
</dbReference>
<dbReference type="SUPFAM" id="SSF56037">
    <property type="entry name" value="PheT/TilS domain"/>
    <property type="match status" value="1"/>
</dbReference>
<accession>A0ABT7VA59</accession>
<gene>
    <name evidence="8 10" type="primary">tilS</name>
    <name evidence="10" type="ORF">QUW28_07245</name>
</gene>
<dbReference type="Pfam" id="PF01171">
    <property type="entry name" value="ATP_bind_3"/>
    <property type="match status" value="1"/>
</dbReference>
<dbReference type="InterPro" id="IPR012796">
    <property type="entry name" value="Lysidine-tRNA-synth_C"/>
</dbReference>
<evidence type="ECO:0000256" key="8">
    <source>
        <dbReference type="HAMAP-Rule" id="MF_01161"/>
    </source>
</evidence>
<keyword evidence="4 8" id="KW-0819">tRNA processing</keyword>
<comment type="similarity">
    <text evidence="8">Belongs to the tRNA(Ile)-lysidine synthase family.</text>
</comment>
<feature type="domain" description="Lysidine-tRNA(Ile) synthetase C-terminal" evidence="9">
    <location>
        <begin position="457"/>
        <end position="532"/>
    </location>
</feature>
<dbReference type="SUPFAM" id="SSF52402">
    <property type="entry name" value="Adenine nucleotide alpha hydrolases-like"/>
    <property type="match status" value="1"/>
</dbReference>
<dbReference type="HAMAP" id="MF_01161">
    <property type="entry name" value="tRNA_Ile_lys_synt"/>
    <property type="match status" value="1"/>
</dbReference>
<evidence type="ECO:0000256" key="1">
    <source>
        <dbReference type="ARBA" id="ARBA00004496"/>
    </source>
</evidence>
<dbReference type="InterPro" id="IPR011063">
    <property type="entry name" value="TilS/TtcA_N"/>
</dbReference>
<evidence type="ECO:0000256" key="6">
    <source>
        <dbReference type="ARBA" id="ARBA00022840"/>
    </source>
</evidence>
<evidence type="ECO:0000256" key="7">
    <source>
        <dbReference type="ARBA" id="ARBA00048539"/>
    </source>
</evidence>
<dbReference type="SUPFAM" id="SSF82829">
    <property type="entry name" value="MesJ substrate recognition domain-like"/>
    <property type="match status" value="1"/>
</dbReference>
<dbReference type="EC" id="6.3.4.19" evidence="8"/>
<keyword evidence="11" id="KW-1185">Reference proteome</keyword>
<evidence type="ECO:0000256" key="4">
    <source>
        <dbReference type="ARBA" id="ARBA00022694"/>
    </source>
</evidence>
<evidence type="ECO:0000313" key="10">
    <source>
        <dbReference type="EMBL" id="MDM8275284.1"/>
    </source>
</evidence>
<keyword evidence="5 8" id="KW-0547">Nucleotide-binding</keyword>
<reference evidence="11" key="1">
    <citation type="submission" date="2023-06" db="EMBL/GenBank/DDBJ databases">
        <title>Identification and characterization of horizontal gene transfer across gut microbiota members of farm animals based on homology search.</title>
        <authorList>
            <person name="Zeman M."/>
            <person name="Kubasova T."/>
            <person name="Jahodarova E."/>
            <person name="Nykrynova M."/>
            <person name="Rychlik I."/>
        </authorList>
    </citation>
    <scope>NUCLEOTIDE SEQUENCE [LARGE SCALE GENOMIC DNA]</scope>
    <source>
        <strain evidence="11">154_Feed</strain>
    </source>
</reference>
<evidence type="ECO:0000259" key="9">
    <source>
        <dbReference type="SMART" id="SM00977"/>
    </source>
</evidence>
<keyword evidence="6 8" id="KW-0067">ATP-binding</keyword>
<dbReference type="Proteomes" id="UP001529421">
    <property type="component" value="Unassembled WGS sequence"/>
</dbReference>
<protein>
    <recommendedName>
        <fullName evidence="8">tRNA(Ile)-lysidine synthase</fullName>
        <ecNumber evidence="8">6.3.4.19</ecNumber>
    </recommendedName>
    <alternativeName>
        <fullName evidence="8">tRNA(Ile)-2-lysyl-cytidine synthase</fullName>
    </alternativeName>
    <alternativeName>
        <fullName evidence="8">tRNA(Ile)-lysidine synthetase</fullName>
    </alternativeName>
</protein>
<comment type="domain">
    <text evidence="8">The N-terminal region contains the highly conserved SGGXDS motif, predicted to be a P-loop motif involved in ATP binding.</text>
</comment>
<evidence type="ECO:0000313" key="11">
    <source>
        <dbReference type="Proteomes" id="UP001529421"/>
    </source>
</evidence>
<dbReference type="InterPro" id="IPR012094">
    <property type="entry name" value="tRNA_Ile_lys_synt"/>
</dbReference>
<evidence type="ECO:0000256" key="2">
    <source>
        <dbReference type="ARBA" id="ARBA00022490"/>
    </source>
</evidence>
<dbReference type="PANTHER" id="PTHR43033">
    <property type="entry name" value="TRNA(ILE)-LYSIDINE SYNTHASE-RELATED"/>
    <property type="match status" value="1"/>
</dbReference>
<organism evidence="10 11">
    <name type="scientific">Enorma phocaeensis</name>
    <dbReference type="NCBI Taxonomy" id="1871019"/>
    <lineage>
        <taxon>Bacteria</taxon>
        <taxon>Bacillati</taxon>
        <taxon>Actinomycetota</taxon>
        <taxon>Coriobacteriia</taxon>
        <taxon>Coriobacteriales</taxon>
        <taxon>Coriobacteriaceae</taxon>
        <taxon>Enorma</taxon>
    </lineage>
</organism>
<proteinExistence type="inferred from homology"/>